<reference evidence="13" key="1">
    <citation type="journal article" date="2012" name="Proc. Natl. Acad. Sci. U.S.A.">
        <title>Antigenic diversity is generated by distinct evolutionary mechanisms in African trypanosome species.</title>
        <authorList>
            <person name="Jackson A.P."/>
            <person name="Berry A."/>
            <person name="Aslett M."/>
            <person name="Allison H.C."/>
            <person name="Burton P."/>
            <person name="Vavrova-Anderson J."/>
            <person name="Brown R."/>
            <person name="Browne H."/>
            <person name="Corton N."/>
            <person name="Hauser H."/>
            <person name="Gamble J."/>
            <person name="Gilderthorp R."/>
            <person name="Marcello L."/>
            <person name="McQuillan J."/>
            <person name="Otto T.D."/>
            <person name="Quail M.A."/>
            <person name="Sanders M.J."/>
            <person name="van Tonder A."/>
            <person name="Ginger M.L."/>
            <person name="Field M.C."/>
            <person name="Barry J.D."/>
            <person name="Hertz-Fowler C."/>
            <person name="Berriman M."/>
        </authorList>
    </citation>
    <scope>NUCLEOTIDE SEQUENCE</scope>
    <source>
        <strain evidence="13">IL3000</strain>
    </source>
</reference>
<accession>G0UUW4</accession>
<dbReference type="InterPro" id="IPR026849">
    <property type="entry name" value="ATG2"/>
</dbReference>
<gene>
    <name evidence="13" type="ORF">TCIL3000_9_5860</name>
</gene>
<dbReference type="GO" id="GO:0006869">
    <property type="term" value="P:lipid transport"/>
    <property type="evidence" value="ECO:0007669"/>
    <property type="project" value="UniProtKB-KW"/>
</dbReference>
<dbReference type="GO" id="GO:0032266">
    <property type="term" value="F:phosphatidylinositol-3-phosphate binding"/>
    <property type="evidence" value="ECO:0007669"/>
    <property type="project" value="TreeGrafter"/>
</dbReference>
<evidence type="ECO:0000256" key="2">
    <source>
        <dbReference type="ARBA" id="ARBA00004623"/>
    </source>
</evidence>
<sequence>MFSFLSMGWIKDSLLLFAVRQTLKRIVKDISSEQLDRVGWSDDGLGVVFELSNLQLNEAFINETLLGAVGEGSGDSESFNNSVRYGLFTLVSGHVSGVQASFGLGAKGKRSLEVDGLQLVFDVNPSVVFTTRSSHSQSPRRQPREDSGSEGGVDGCEYQNDIGGEVADDVMYSSLFTGEYFSPSAEGSSDLDLQGESMAGGDLSGSCHAIDDGVKTIVCVIKQLAYSVSGCIRNVSVILRVPPCGSEILPGEEPPHGTIELVVSLEDGFELFDVCSDPINDIVHKNVRFSGLQAAIYLHGKHHTTLNDEVERGNVVGMDEIFLCGGPPNGFINNVVFHFGKVRDTRQGSIGACLNIRVTTKMFLFVLTPAKLLHLVNFARSVVGLTEGTAERATAEGEPEQSARNGVVPCSAALKVTCQYISCTLLPCEDREGVKQAWRSLLEYLDDTDPNGELLLSRRHRVALHRALHRTGFYEIYVGGITLLLQPVAASTTRSEDAFYDVFENHSGRSCSVGIIAVEVYERLSSCSADTGDNFFGDGGSWDGASDNKYGRIIFATRRNAESHSERRYRIAIFTRTTHPLSVSDANKYTNNLLGSNSAATAAVIEHVLVKTSGADVIVSLNASALCRLGSFWKKVQQAVDEVPPSVAATDETSYEGVLQQQQFISAASLHSFSSERDMPEGDVDISDLNMSGKLCCTPPLVAEPAERAAYVPDPEMKNSATCVVLRFFTLDVERVTVEMKFATSNPPESDYYGPLTRRLWDHLQEEGKAMHTSDTALPLGFGDVEGPYLPITLSFDLEKLMLSADSAGSGEIFLDEMRLILNDYMEDAQSEVLRCVFDKEAREPCIAVQCRSVLASCEDLHHRPMPQTPFTSAQRQEEAAIESKSMVNIKASVRHISGTLHKSEFLLASFLLGQVAEAIDKLCFMMGASDSIKENEYGTNPEIVGNVLPRTTSTCVRLVVGEGVLTLWAPRLSSAGISIGEPLWRCIPKVMRRTISTERLYHHYRLKCSDIDMFVFHQTSQAVVKTTCHAAGVHFHIEEKLCSVWPDNIDFQWPPEHASSPAWGAPTVLLQSYTASRNESSGPHAGAPCNETAKDVRSCHAVGISVCRYFNLEEHTEVFDAIVHLDCISISHHSACEGDYWIFVLLKYFSDPSAEEFNAAVAQKVSSTRWYDDGAGDVR</sequence>
<evidence type="ECO:0000256" key="10">
    <source>
        <dbReference type="ARBA" id="ARBA00024479"/>
    </source>
</evidence>
<evidence type="ECO:0000256" key="8">
    <source>
        <dbReference type="ARBA" id="ARBA00023055"/>
    </source>
</evidence>
<dbReference type="GO" id="GO:0034727">
    <property type="term" value="P:piecemeal microautophagy of the nucleus"/>
    <property type="evidence" value="ECO:0007669"/>
    <property type="project" value="TreeGrafter"/>
</dbReference>
<keyword evidence="7" id="KW-0072">Autophagy</keyword>
<comment type="catalytic activity">
    <reaction evidence="11">
        <text>a 1,2-diacyl-sn-glycero-3-phosphoethanolamine(in) = a 1,2-diacyl-sn-glycero-3-phosphoethanolamine(out)</text>
        <dbReference type="Rhea" id="RHEA:38895"/>
        <dbReference type="ChEBI" id="CHEBI:64612"/>
    </reaction>
</comment>
<feature type="region of interest" description="Disordered" evidence="12">
    <location>
        <begin position="131"/>
        <end position="158"/>
    </location>
</feature>
<comment type="similarity">
    <text evidence="3">Belongs to the ATG2 family.</text>
</comment>
<dbReference type="PANTHER" id="PTHR13190">
    <property type="entry name" value="AUTOPHAGY-RELATED 2, ISOFORM A"/>
    <property type="match status" value="1"/>
</dbReference>
<dbReference type="GO" id="GO:0000422">
    <property type="term" value="P:autophagy of mitochondrion"/>
    <property type="evidence" value="ECO:0007669"/>
    <property type="project" value="TreeGrafter"/>
</dbReference>
<evidence type="ECO:0000256" key="9">
    <source>
        <dbReference type="ARBA" id="ARBA00023136"/>
    </source>
</evidence>
<dbReference type="GO" id="GO:0061908">
    <property type="term" value="C:phagophore"/>
    <property type="evidence" value="ECO:0007669"/>
    <property type="project" value="TreeGrafter"/>
</dbReference>
<name>G0UUW4_TRYCI</name>
<dbReference type="GO" id="GO:0000045">
    <property type="term" value="P:autophagosome assembly"/>
    <property type="evidence" value="ECO:0007669"/>
    <property type="project" value="TreeGrafter"/>
</dbReference>
<evidence type="ECO:0000313" key="13">
    <source>
        <dbReference type="EMBL" id="CCC93178.1"/>
    </source>
</evidence>
<evidence type="ECO:0000256" key="5">
    <source>
        <dbReference type="ARBA" id="ARBA00022448"/>
    </source>
</evidence>
<dbReference type="GO" id="GO:0043495">
    <property type="term" value="F:protein-membrane adaptor activity"/>
    <property type="evidence" value="ECO:0007669"/>
    <property type="project" value="TreeGrafter"/>
</dbReference>
<evidence type="ECO:0000256" key="1">
    <source>
        <dbReference type="ARBA" id="ARBA00004406"/>
    </source>
</evidence>
<dbReference type="GO" id="GO:0061709">
    <property type="term" value="P:reticulophagy"/>
    <property type="evidence" value="ECO:0007669"/>
    <property type="project" value="TreeGrafter"/>
</dbReference>
<evidence type="ECO:0000256" key="4">
    <source>
        <dbReference type="ARBA" id="ARBA00018070"/>
    </source>
</evidence>
<dbReference type="GO" id="GO:0061723">
    <property type="term" value="P:glycophagy"/>
    <property type="evidence" value="ECO:0007669"/>
    <property type="project" value="TreeGrafter"/>
</dbReference>
<evidence type="ECO:0000256" key="11">
    <source>
        <dbReference type="ARBA" id="ARBA00024615"/>
    </source>
</evidence>
<proteinExistence type="inferred from homology"/>
<comment type="catalytic activity">
    <reaction evidence="10">
        <text>a 1,2-diacyl-sn-glycero-3-phospho-L-serine(in) = a 1,2-diacyl-sn-glycero-3-phospho-L-serine(out)</text>
        <dbReference type="Rhea" id="RHEA:38663"/>
        <dbReference type="ChEBI" id="CHEBI:57262"/>
    </reaction>
</comment>
<dbReference type="GO" id="GO:0005789">
    <property type="term" value="C:endoplasmic reticulum membrane"/>
    <property type="evidence" value="ECO:0007669"/>
    <property type="project" value="UniProtKB-SubCell"/>
</dbReference>
<dbReference type="GO" id="GO:0034045">
    <property type="term" value="C:phagophore assembly site membrane"/>
    <property type="evidence" value="ECO:0007669"/>
    <property type="project" value="UniProtKB-SubCell"/>
</dbReference>
<dbReference type="EMBL" id="HE575322">
    <property type="protein sequence ID" value="CCC93178.1"/>
    <property type="molecule type" value="Genomic_DNA"/>
</dbReference>
<evidence type="ECO:0000256" key="7">
    <source>
        <dbReference type="ARBA" id="ARBA00023006"/>
    </source>
</evidence>
<protein>
    <recommendedName>
        <fullName evidence="4">Autophagy-related protein 2</fullName>
    </recommendedName>
</protein>
<keyword evidence="5" id="KW-0813">Transport</keyword>
<evidence type="ECO:0000256" key="3">
    <source>
        <dbReference type="ARBA" id="ARBA00009714"/>
    </source>
</evidence>
<dbReference type="AlphaFoldDB" id="G0UUW4"/>
<dbReference type="PANTHER" id="PTHR13190:SF1">
    <property type="entry name" value="AUTOPHAGY-RELATED 2, ISOFORM A"/>
    <property type="match status" value="1"/>
</dbReference>
<feature type="non-terminal residue" evidence="13">
    <location>
        <position position="1180"/>
    </location>
</feature>
<evidence type="ECO:0000256" key="6">
    <source>
        <dbReference type="ARBA" id="ARBA00022824"/>
    </source>
</evidence>
<keyword evidence="9" id="KW-0472">Membrane</keyword>
<comment type="subcellular location">
    <subcellularLocation>
        <location evidence="1">Endoplasmic reticulum membrane</location>
        <topology evidence="1">Peripheral membrane protein</topology>
    </subcellularLocation>
    <subcellularLocation>
        <location evidence="2">Preautophagosomal structure membrane</location>
        <topology evidence="2">Peripheral membrane protein</topology>
    </subcellularLocation>
</comment>
<keyword evidence="8" id="KW-0445">Lipid transport</keyword>
<keyword evidence="6" id="KW-0256">Endoplasmic reticulum</keyword>
<dbReference type="VEuPathDB" id="TriTrypDB:TcIL3000_9_5860"/>
<organism evidence="13">
    <name type="scientific">Trypanosoma congolense (strain IL3000)</name>
    <dbReference type="NCBI Taxonomy" id="1068625"/>
    <lineage>
        <taxon>Eukaryota</taxon>
        <taxon>Discoba</taxon>
        <taxon>Euglenozoa</taxon>
        <taxon>Kinetoplastea</taxon>
        <taxon>Metakinetoplastina</taxon>
        <taxon>Trypanosomatida</taxon>
        <taxon>Trypanosomatidae</taxon>
        <taxon>Trypanosoma</taxon>
        <taxon>Nannomonas</taxon>
    </lineage>
</organism>
<evidence type="ECO:0000256" key="12">
    <source>
        <dbReference type="SAM" id="MobiDB-lite"/>
    </source>
</evidence>